<evidence type="ECO:0000256" key="9">
    <source>
        <dbReference type="ARBA" id="ARBA00067609"/>
    </source>
</evidence>
<dbReference type="Pfam" id="PF00684">
    <property type="entry name" value="DnaJ_CXXCXGXG"/>
    <property type="match status" value="1"/>
</dbReference>
<dbReference type="CDD" id="cd06257">
    <property type="entry name" value="DnaJ"/>
    <property type="match status" value="1"/>
</dbReference>
<comment type="similarity">
    <text evidence="8">Belongs to the DnaJ family.</text>
</comment>
<evidence type="ECO:0000256" key="5">
    <source>
        <dbReference type="ARBA" id="ARBA00022833"/>
    </source>
</evidence>
<keyword evidence="5 10" id="KW-0862">Zinc</keyword>
<evidence type="ECO:0000256" key="7">
    <source>
        <dbReference type="ARBA" id="ARBA00023186"/>
    </source>
</evidence>
<protein>
    <recommendedName>
        <fullName evidence="9">Chaperone protein DnaJ</fullName>
    </recommendedName>
</protein>
<dbReference type="Gene3D" id="1.10.287.110">
    <property type="entry name" value="DnaJ domain"/>
    <property type="match status" value="1"/>
</dbReference>
<proteinExistence type="inferred from homology"/>
<dbReference type="InterPro" id="IPR008971">
    <property type="entry name" value="HSP40/DnaJ_pept-bd"/>
</dbReference>
<organism evidence="13 14">
    <name type="scientific">Candidatus Nasuia deltocephalincola</name>
    <dbReference type="NCBI Taxonomy" id="1160784"/>
    <lineage>
        <taxon>Bacteria</taxon>
        <taxon>Pseudomonadati</taxon>
        <taxon>Pseudomonadota</taxon>
        <taxon>Betaproteobacteria</taxon>
        <taxon>Candidatus Nasuia</taxon>
    </lineage>
</organism>
<dbReference type="Pfam" id="PF00226">
    <property type="entry name" value="DnaJ"/>
    <property type="match status" value="1"/>
</dbReference>
<dbReference type="InterPro" id="IPR001305">
    <property type="entry name" value="HSP_DnaJ_Cys-rich_dom"/>
</dbReference>
<reference evidence="13" key="1">
    <citation type="submission" date="2017-11" db="EMBL/GenBank/DDBJ databases">
        <authorList>
            <person name="Jian Z."/>
        </authorList>
    </citation>
    <scope>NUCLEOTIDE SEQUENCE</scope>
    <source>
        <strain evidence="13">YC</strain>
    </source>
</reference>
<dbReference type="PRINTS" id="PR00625">
    <property type="entry name" value="JDOMAIN"/>
</dbReference>
<evidence type="ECO:0000256" key="8">
    <source>
        <dbReference type="ARBA" id="ARBA00061004"/>
    </source>
</evidence>
<evidence type="ECO:0000313" key="14">
    <source>
        <dbReference type="Proteomes" id="UP000663075"/>
    </source>
</evidence>
<dbReference type="SUPFAM" id="SSF46565">
    <property type="entry name" value="Chaperone J-domain"/>
    <property type="match status" value="1"/>
</dbReference>
<dbReference type="InterPro" id="IPR036869">
    <property type="entry name" value="J_dom_sf"/>
</dbReference>
<accession>A0A975A372</accession>
<dbReference type="SUPFAM" id="SSF49493">
    <property type="entry name" value="HSP40/DnaJ peptide-binding domain"/>
    <property type="match status" value="1"/>
</dbReference>
<dbReference type="InterPro" id="IPR036410">
    <property type="entry name" value="HSP_DnaJ_Cys-rich_dom_sf"/>
</dbReference>
<keyword evidence="1" id="KW-0235">DNA replication</keyword>
<dbReference type="PANTHER" id="PTHR44145:SF3">
    <property type="entry name" value="DNAJ HOMOLOG SUBFAMILY A MEMBER 3, MITOCHONDRIAL"/>
    <property type="match status" value="1"/>
</dbReference>
<name>A0A975A372_9PROT</name>
<feature type="zinc finger region" description="CR-type" evidence="10">
    <location>
        <begin position="116"/>
        <end position="194"/>
    </location>
</feature>
<dbReference type="Gene3D" id="2.60.260.20">
    <property type="entry name" value="Urease metallochaperone UreE, N-terminal domain"/>
    <property type="match status" value="2"/>
</dbReference>
<dbReference type="Gene3D" id="2.10.230.10">
    <property type="entry name" value="Heat shock protein DnaJ, cysteine-rich domain"/>
    <property type="match status" value="1"/>
</dbReference>
<dbReference type="AlphaFoldDB" id="A0A975A372"/>
<dbReference type="GO" id="GO:0008270">
    <property type="term" value="F:zinc ion binding"/>
    <property type="evidence" value="ECO:0007669"/>
    <property type="project" value="UniProtKB-KW"/>
</dbReference>
<dbReference type="GO" id="GO:0031072">
    <property type="term" value="F:heat shock protein binding"/>
    <property type="evidence" value="ECO:0007669"/>
    <property type="project" value="InterPro"/>
</dbReference>
<gene>
    <name evidence="13" type="ORF">CU086_00605</name>
</gene>
<dbReference type="FunFam" id="2.10.230.10:FF:000002">
    <property type="entry name" value="Molecular chaperone DnaJ"/>
    <property type="match status" value="1"/>
</dbReference>
<dbReference type="CDD" id="cd10719">
    <property type="entry name" value="DnaJ_zf"/>
    <property type="match status" value="1"/>
</dbReference>
<dbReference type="GO" id="GO:0006260">
    <property type="term" value="P:DNA replication"/>
    <property type="evidence" value="ECO:0007669"/>
    <property type="project" value="UniProtKB-KW"/>
</dbReference>
<keyword evidence="2 10" id="KW-0479">Metal-binding</keyword>
<dbReference type="SUPFAM" id="SSF57938">
    <property type="entry name" value="DnaJ/Hsp40 cysteine-rich domain"/>
    <property type="match status" value="1"/>
</dbReference>
<dbReference type="EMBL" id="CP024850">
    <property type="protein sequence ID" value="QSF25322.1"/>
    <property type="molecule type" value="Genomic_DNA"/>
</dbReference>
<dbReference type="PROSITE" id="PS51188">
    <property type="entry name" value="ZF_CR"/>
    <property type="match status" value="1"/>
</dbReference>
<dbReference type="GO" id="GO:0051082">
    <property type="term" value="F:unfolded protein binding"/>
    <property type="evidence" value="ECO:0007669"/>
    <property type="project" value="InterPro"/>
</dbReference>
<keyword evidence="3" id="KW-0677">Repeat</keyword>
<keyword evidence="14" id="KW-1185">Reference proteome</keyword>
<evidence type="ECO:0000256" key="4">
    <source>
        <dbReference type="ARBA" id="ARBA00022771"/>
    </source>
</evidence>
<dbReference type="PROSITE" id="PS50076">
    <property type="entry name" value="DNAJ_2"/>
    <property type="match status" value="1"/>
</dbReference>
<evidence type="ECO:0000256" key="1">
    <source>
        <dbReference type="ARBA" id="ARBA00022705"/>
    </source>
</evidence>
<dbReference type="GO" id="GO:0006457">
    <property type="term" value="P:protein folding"/>
    <property type="evidence" value="ECO:0007669"/>
    <property type="project" value="InterPro"/>
</dbReference>
<evidence type="ECO:0000259" key="11">
    <source>
        <dbReference type="PROSITE" id="PS50076"/>
    </source>
</evidence>
<dbReference type="SMART" id="SM00271">
    <property type="entry name" value="DnaJ"/>
    <property type="match status" value="1"/>
</dbReference>
<evidence type="ECO:0000256" key="2">
    <source>
        <dbReference type="ARBA" id="ARBA00022723"/>
    </source>
</evidence>
<evidence type="ECO:0000256" key="10">
    <source>
        <dbReference type="PROSITE-ProRule" id="PRU00546"/>
    </source>
</evidence>
<keyword evidence="7" id="KW-0143">Chaperone</keyword>
<evidence type="ECO:0000256" key="6">
    <source>
        <dbReference type="ARBA" id="ARBA00023016"/>
    </source>
</evidence>
<dbReference type="Pfam" id="PF01556">
    <property type="entry name" value="DnaJ_C"/>
    <property type="match status" value="1"/>
</dbReference>
<dbReference type="InterPro" id="IPR051938">
    <property type="entry name" value="Apopto_cytoskel_mod"/>
</dbReference>
<feature type="domain" description="J" evidence="11">
    <location>
        <begin position="3"/>
        <end position="68"/>
    </location>
</feature>
<dbReference type="Proteomes" id="UP000663075">
    <property type="component" value="Chromosome"/>
</dbReference>
<evidence type="ECO:0000259" key="12">
    <source>
        <dbReference type="PROSITE" id="PS51188"/>
    </source>
</evidence>
<keyword evidence="4 10" id="KW-0863">Zinc-finger</keyword>
<keyword evidence="6" id="KW-0346">Stress response</keyword>
<evidence type="ECO:0000256" key="3">
    <source>
        <dbReference type="ARBA" id="ARBA00022737"/>
    </source>
</evidence>
<dbReference type="PANTHER" id="PTHR44145">
    <property type="entry name" value="DNAJ HOMOLOG SUBFAMILY A MEMBER 3, MITOCHONDRIAL"/>
    <property type="match status" value="1"/>
</dbReference>
<evidence type="ECO:0000313" key="13">
    <source>
        <dbReference type="EMBL" id="QSF25322.1"/>
    </source>
</evidence>
<feature type="domain" description="CR-type" evidence="12">
    <location>
        <begin position="116"/>
        <end position="194"/>
    </location>
</feature>
<sequence length="356" mass="41751">MKDYYKVLGVNRNSSLEDIKMAYKKLAMKYHPDRNSNDLKSEEKFKEIKEAYEFLTNKNNFKNSNNFHSENINFSDFSTSESSLDDIFNVIFQKNFKKDNKFYFSLEINLETAIYGATIDLKIPYKGTCQKCFGKGNKPGSDMKICSKCHGSGFYTIMQGIFSFKQKCYKCGGKGYVSVEICLNCSGVGKVDKKYNCNIFINKNSDNNTQISLKHLKSDEFLLDNCYILIKIKPHNLFLRKNLKNNDLFLNYYLDFSKAILGGYIKVFTIYGYILYRISKYTQNNKYLKIPGFGLNFKNRFGDLYVYFFIEIPVNINYNQWFLINKLRISTNFSENYLFSNINSYNSFLDNIFKLF</sequence>
<dbReference type="InterPro" id="IPR002939">
    <property type="entry name" value="DnaJ_C"/>
</dbReference>
<dbReference type="InterPro" id="IPR001623">
    <property type="entry name" value="DnaJ_domain"/>
</dbReference>